<feature type="chain" id="PRO_5026826373" description="Lysozyme inhibitor LprI-like N-terminal domain-containing protein" evidence="1">
    <location>
        <begin position="28"/>
        <end position="136"/>
    </location>
</feature>
<proteinExistence type="predicted"/>
<evidence type="ECO:0000256" key="1">
    <source>
        <dbReference type="SAM" id="SignalP"/>
    </source>
</evidence>
<gene>
    <name evidence="3" type="ORF">AVDCRST_MAG68-2394</name>
</gene>
<accession>A0A6J4LCY1</accession>
<name>A0A6J4LCY1_9BACT</name>
<evidence type="ECO:0000313" key="3">
    <source>
        <dbReference type="EMBL" id="CAA9329075.1"/>
    </source>
</evidence>
<keyword evidence="1" id="KW-0732">Signal</keyword>
<reference evidence="3" key="1">
    <citation type="submission" date="2020-02" db="EMBL/GenBank/DDBJ databases">
        <authorList>
            <person name="Meier V. D."/>
        </authorList>
    </citation>
    <scope>NUCLEOTIDE SEQUENCE</scope>
    <source>
        <strain evidence="3">AVDCRST_MAG68</strain>
    </source>
</reference>
<dbReference type="AlphaFoldDB" id="A0A6J4LCY1"/>
<feature type="signal peptide" evidence="1">
    <location>
        <begin position="1"/>
        <end position="27"/>
    </location>
</feature>
<dbReference type="Gene3D" id="1.20.1270.180">
    <property type="match status" value="1"/>
</dbReference>
<feature type="domain" description="Lysozyme inhibitor LprI-like N-terminal" evidence="2">
    <location>
        <begin position="45"/>
        <end position="98"/>
    </location>
</feature>
<sequence>MRKGRGIRRAGALAVAAALGIAAPAGAQEFRENVPHPCQDFWMVTRTEIVECLRRDFAVADAELNRVYAAKMASLSPAGRERLRADQRAWLVRYDRVLTAYYSRSWANHSLAKVLPSQILAVRHRTAYVRAARIRE</sequence>
<dbReference type="Pfam" id="PF07007">
    <property type="entry name" value="LprI"/>
    <property type="match status" value="1"/>
</dbReference>
<evidence type="ECO:0000259" key="2">
    <source>
        <dbReference type="Pfam" id="PF07007"/>
    </source>
</evidence>
<dbReference type="EMBL" id="CADCTW010000114">
    <property type="protein sequence ID" value="CAA9329075.1"/>
    <property type="molecule type" value="Genomic_DNA"/>
</dbReference>
<organism evidence="3">
    <name type="scientific">uncultured Gemmatimonadota bacterium</name>
    <dbReference type="NCBI Taxonomy" id="203437"/>
    <lineage>
        <taxon>Bacteria</taxon>
        <taxon>Pseudomonadati</taxon>
        <taxon>Gemmatimonadota</taxon>
        <taxon>environmental samples</taxon>
    </lineage>
</organism>
<protein>
    <recommendedName>
        <fullName evidence="2">Lysozyme inhibitor LprI-like N-terminal domain-containing protein</fullName>
    </recommendedName>
</protein>
<dbReference type="InterPro" id="IPR009739">
    <property type="entry name" value="LprI-like_N"/>
</dbReference>